<dbReference type="Gene3D" id="2.102.10.10">
    <property type="entry name" value="Rieske [2Fe-2S] iron-sulphur domain"/>
    <property type="match status" value="1"/>
</dbReference>
<evidence type="ECO:0000256" key="10">
    <source>
        <dbReference type="ARBA" id="ARBA00023157"/>
    </source>
</evidence>
<comment type="miscellaneous">
    <text evidence="11">The Rieske protein is a high potential 2Fe-2S protein.</text>
</comment>
<dbReference type="InterPro" id="IPR004192">
    <property type="entry name" value="Rieske_TM"/>
</dbReference>
<evidence type="ECO:0000256" key="6">
    <source>
        <dbReference type="ARBA" id="ARBA00022989"/>
    </source>
</evidence>
<keyword evidence="4" id="KW-0001">2Fe-2S</keyword>
<name>A0A2P2HXC6_9CRUS</name>
<dbReference type="Pfam" id="PF02921">
    <property type="entry name" value="UCR_TM"/>
    <property type="match status" value="1"/>
</dbReference>
<dbReference type="InterPro" id="IPR017941">
    <property type="entry name" value="Rieske_2Fe-2S"/>
</dbReference>
<keyword evidence="5" id="KW-0479">Metal-binding</keyword>
<evidence type="ECO:0000256" key="9">
    <source>
        <dbReference type="ARBA" id="ARBA00023136"/>
    </source>
</evidence>
<comment type="cofactor">
    <cofactor evidence="11">
        <name>[2Fe-2S] cluster</name>
        <dbReference type="ChEBI" id="CHEBI:190135"/>
    </cofactor>
    <text evidence="11">Binds 1 [2Fe-2S] cluster per subunit.</text>
</comment>
<evidence type="ECO:0000256" key="4">
    <source>
        <dbReference type="ARBA" id="ARBA00022714"/>
    </source>
</evidence>
<dbReference type="GO" id="GO:0005743">
    <property type="term" value="C:mitochondrial inner membrane"/>
    <property type="evidence" value="ECO:0007669"/>
    <property type="project" value="UniProtKB-SubCell"/>
</dbReference>
<dbReference type="GO" id="GO:0051537">
    <property type="term" value="F:2 iron, 2 sulfur cluster binding"/>
    <property type="evidence" value="ECO:0007669"/>
    <property type="project" value="UniProtKB-KW"/>
</dbReference>
<evidence type="ECO:0000256" key="1">
    <source>
        <dbReference type="ARBA" id="ARBA00004167"/>
    </source>
</evidence>
<evidence type="ECO:0000256" key="3">
    <source>
        <dbReference type="ARBA" id="ARBA00022692"/>
    </source>
</evidence>
<dbReference type="InterPro" id="IPR006317">
    <property type="entry name" value="Ubiquinol_cyt_c_Rdtase_Fe-S-su"/>
</dbReference>
<keyword evidence="8" id="KW-0411">Iron-sulfur</keyword>
<proteinExistence type="evidence at transcript level"/>
<keyword evidence="9" id="KW-0472">Membrane</keyword>
<keyword evidence="11" id="KW-0249">Electron transport</keyword>
<dbReference type="EC" id="7.1.1.8" evidence="11"/>
<comment type="catalytic activity">
    <reaction evidence="11">
        <text>a quinol + 2 Fe(III)-[cytochrome c](out) = a quinone + 2 Fe(II)-[cytochrome c](out) + 2 H(+)(out)</text>
        <dbReference type="Rhea" id="RHEA:11484"/>
        <dbReference type="Rhea" id="RHEA-COMP:10350"/>
        <dbReference type="Rhea" id="RHEA-COMP:14399"/>
        <dbReference type="ChEBI" id="CHEBI:15378"/>
        <dbReference type="ChEBI" id="CHEBI:24646"/>
        <dbReference type="ChEBI" id="CHEBI:29033"/>
        <dbReference type="ChEBI" id="CHEBI:29034"/>
        <dbReference type="ChEBI" id="CHEBI:132124"/>
        <dbReference type="EC" id="7.1.1.8"/>
    </reaction>
</comment>
<evidence type="ECO:0000256" key="11">
    <source>
        <dbReference type="RuleBase" id="RU004494"/>
    </source>
</evidence>
<reference evidence="14" key="1">
    <citation type="journal article" date="2018" name="Biosci. Biotechnol. Biochem.">
        <title>Polysaccharide hydrolase of the hadal zone amphipods Hirondellea gigas.</title>
        <authorList>
            <person name="Kobayashi H."/>
            <person name="Nagahama T."/>
            <person name="Arai W."/>
            <person name="Sasagawa Y."/>
            <person name="Umeda M."/>
            <person name="Hayashi T."/>
            <person name="Nikaido I."/>
            <person name="Watanabe H."/>
            <person name="Oguri K."/>
            <person name="Kitazato H."/>
            <person name="Fujioka K."/>
            <person name="Kido Y."/>
            <person name="Takami H."/>
        </authorList>
    </citation>
    <scope>NUCLEOTIDE SEQUENCE</scope>
    <source>
        <tissue evidence="14">Whole body</tissue>
    </source>
</reference>
<dbReference type="FunFam" id="2.102.10.10:FF:000001">
    <property type="entry name" value="Cytochrome b-c1 complex subunit Rieske, mitochondrial"/>
    <property type="match status" value="1"/>
</dbReference>
<keyword evidence="3" id="KW-0812">Transmembrane</keyword>
<organism evidence="14">
    <name type="scientific">Hirondellea gigas</name>
    <dbReference type="NCBI Taxonomy" id="1518452"/>
    <lineage>
        <taxon>Eukaryota</taxon>
        <taxon>Metazoa</taxon>
        <taxon>Ecdysozoa</taxon>
        <taxon>Arthropoda</taxon>
        <taxon>Crustacea</taxon>
        <taxon>Multicrustacea</taxon>
        <taxon>Malacostraca</taxon>
        <taxon>Eumalacostraca</taxon>
        <taxon>Peracarida</taxon>
        <taxon>Amphipoda</taxon>
        <taxon>Amphilochidea</taxon>
        <taxon>Lysianassida</taxon>
        <taxon>Lysianassidira</taxon>
        <taxon>Lysianassoidea</taxon>
        <taxon>Lysianassidae</taxon>
        <taxon>Hirondellea</taxon>
    </lineage>
</organism>
<keyword evidence="10" id="KW-1015">Disulfide bond</keyword>
<dbReference type="CDD" id="cd03470">
    <property type="entry name" value="Rieske_cytochrome_bc1"/>
    <property type="match status" value="1"/>
</dbReference>
<protein>
    <recommendedName>
        <fullName evidence="11">Cytochrome b-c1 complex subunit Rieske, mitochondrial</fullName>
        <ecNumber evidence="11">7.1.1.8</ecNumber>
    </recommendedName>
</protein>
<comment type="subcellular location">
    <subcellularLocation>
        <location evidence="1">Membrane</location>
        <topology evidence="1">Single-pass membrane protein</topology>
    </subcellularLocation>
    <subcellularLocation>
        <location evidence="12">Mitochondrion inner membrane</location>
    </subcellularLocation>
</comment>
<feature type="domain" description="Rieske" evidence="13">
    <location>
        <begin position="156"/>
        <end position="224"/>
    </location>
</feature>
<dbReference type="PRINTS" id="PR00162">
    <property type="entry name" value="RIESKE"/>
</dbReference>
<dbReference type="InterPro" id="IPR005805">
    <property type="entry name" value="Rieske_Fe-S_prot_C"/>
</dbReference>
<dbReference type="AlphaFoldDB" id="A0A2P2HXC6"/>
<keyword evidence="12" id="KW-0496">Mitochondrion</keyword>
<evidence type="ECO:0000256" key="8">
    <source>
        <dbReference type="ARBA" id="ARBA00023014"/>
    </source>
</evidence>
<evidence type="ECO:0000313" key="14">
    <source>
        <dbReference type="EMBL" id="LAB66439.1"/>
    </source>
</evidence>
<dbReference type="GO" id="GO:0008121">
    <property type="term" value="F:quinol-cytochrome-c reductase activity"/>
    <property type="evidence" value="ECO:0007669"/>
    <property type="project" value="UniProtKB-EC"/>
</dbReference>
<accession>A0A2P2HXC6</accession>
<sequence length="225" mass="24349">MLSSVRISCRTAGPVKESAKVAVAGFYGQVRCSHTDLKVPNFDDVRRPSALDPTKDVPSDAIKLYRYMVLGGVASGGIVLAKGAVRGAVNHFAPDKNVLEASSIEVDVNKIPEGKSLIVTWQGKPIFIKHRTEEEMNAQLATDCSSFRDPVPDADRFSNPRWQVLIGVCTHLGCIPIEGKGNYGGYYCPCHGSHYDSAGRIRKGPAPLNLIVPKYKISGELLIIG</sequence>
<dbReference type="InterPro" id="IPR036922">
    <property type="entry name" value="Rieske_2Fe-2S_sf"/>
</dbReference>
<keyword evidence="6" id="KW-1133">Transmembrane helix</keyword>
<evidence type="ECO:0000259" key="13">
    <source>
        <dbReference type="PROSITE" id="PS51296"/>
    </source>
</evidence>
<evidence type="ECO:0000256" key="7">
    <source>
        <dbReference type="ARBA" id="ARBA00023004"/>
    </source>
</evidence>
<dbReference type="GO" id="GO:0046872">
    <property type="term" value="F:metal ion binding"/>
    <property type="evidence" value="ECO:0007669"/>
    <property type="project" value="UniProtKB-KW"/>
</dbReference>
<dbReference type="SUPFAM" id="SSF81502">
    <property type="entry name" value="ISP transmembrane anchor"/>
    <property type="match status" value="1"/>
</dbReference>
<dbReference type="PANTHER" id="PTHR10134">
    <property type="entry name" value="CYTOCHROME B-C1 COMPLEX SUBUNIT RIESKE, MITOCHONDRIAL"/>
    <property type="match status" value="1"/>
</dbReference>
<dbReference type="InterPro" id="IPR037008">
    <property type="entry name" value="bc1_Rieske_TM_sf"/>
</dbReference>
<dbReference type="Gene3D" id="1.20.5.270">
    <property type="entry name" value="Ubiquinol cytochrome reductase, transmembrane domain"/>
    <property type="match status" value="1"/>
</dbReference>
<evidence type="ECO:0000256" key="12">
    <source>
        <dbReference type="RuleBase" id="RU004495"/>
    </source>
</evidence>
<keyword evidence="7" id="KW-0408">Iron</keyword>
<evidence type="ECO:0000256" key="5">
    <source>
        <dbReference type="ARBA" id="ARBA00022723"/>
    </source>
</evidence>
<dbReference type="PROSITE" id="PS51296">
    <property type="entry name" value="RIESKE"/>
    <property type="match status" value="1"/>
</dbReference>
<comment type="similarity">
    <text evidence="2">Belongs to the Rieske iron-sulfur protein family.</text>
</comment>
<keyword evidence="12" id="KW-0679">Respiratory chain</keyword>
<dbReference type="Pfam" id="PF00355">
    <property type="entry name" value="Rieske"/>
    <property type="match status" value="1"/>
</dbReference>
<dbReference type="EMBL" id="IACF01000679">
    <property type="protein sequence ID" value="LAB66439.1"/>
    <property type="molecule type" value="mRNA"/>
</dbReference>
<dbReference type="SUPFAM" id="SSF50022">
    <property type="entry name" value="ISP domain"/>
    <property type="match status" value="1"/>
</dbReference>
<evidence type="ECO:0000256" key="2">
    <source>
        <dbReference type="ARBA" id="ARBA00010651"/>
    </source>
</evidence>
<dbReference type="NCBIfam" id="TIGR01416">
    <property type="entry name" value="Rieske_proteo"/>
    <property type="match status" value="1"/>
</dbReference>
<dbReference type="InterPro" id="IPR014349">
    <property type="entry name" value="Rieske_Fe-S_prot"/>
</dbReference>
<keyword evidence="11" id="KW-0813">Transport</keyword>